<sequence length="310" mass="33738">MYIYADMVLLINFIMNSVILVLTAYAAGITFQWKRLLLASLMGGIYVLAGILPEMAMLYTIPGKLLASVIIISLAFGCKSLKITLILVGTFFIVSFILGGSVLGWLYFVQTGAPNGITHDIDLSWGNLAIGSVIALILILLLVKQMLGRMYRRQTLYKARIEYGGRAIEITGMLDTGNGLYSLLGHKPVVLLTCQASLRLLSSEAAEFLIRNSPGAWLANLDQCQDSAWLARIEIIPYQSVGSRNMILGFRPDSITVVTEYGLAQTANVLLGIYDGLFTGDRNCQALLHPALINGINMTKEAGICALPGR</sequence>
<reference evidence="3 4" key="1">
    <citation type="submission" date="2017-04" db="EMBL/GenBank/DDBJ databases">
        <authorList>
            <person name="Afonso C.L."/>
            <person name="Miller P.J."/>
            <person name="Scott M.A."/>
            <person name="Spackman E."/>
            <person name="Goraichik I."/>
            <person name="Dimitrov K.M."/>
            <person name="Suarez D.L."/>
            <person name="Swayne D.E."/>
        </authorList>
    </citation>
    <scope>NUCLEOTIDE SEQUENCE [LARGE SCALE GENOMIC DNA]</scope>
    <source>
        <strain evidence="3 4">DSM 5090</strain>
    </source>
</reference>
<dbReference type="EMBL" id="FWXI01000022">
    <property type="protein sequence ID" value="SMD05864.1"/>
    <property type="molecule type" value="Genomic_DNA"/>
</dbReference>
<keyword evidence="4" id="KW-1185">Reference proteome</keyword>
<keyword evidence="2" id="KW-0812">Transmembrane</keyword>
<proteinExistence type="predicted"/>
<name>A0A1W2E7Y1_9FIRM</name>
<evidence type="ECO:0000313" key="3">
    <source>
        <dbReference type="EMBL" id="SMD05864.1"/>
    </source>
</evidence>
<dbReference type="STRING" id="112901.SAMN04488500_1222"/>
<feature type="transmembrane region" description="Helical" evidence="2">
    <location>
        <begin position="59"/>
        <end position="78"/>
    </location>
</feature>
<feature type="active site" evidence="1">
    <location>
        <position position="175"/>
    </location>
</feature>
<dbReference type="Proteomes" id="UP000192738">
    <property type="component" value="Unassembled WGS sequence"/>
</dbReference>
<evidence type="ECO:0000256" key="2">
    <source>
        <dbReference type="SAM" id="Phobius"/>
    </source>
</evidence>
<feature type="transmembrane region" description="Helical" evidence="2">
    <location>
        <begin position="85"/>
        <end position="108"/>
    </location>
</feature>
<feature type="transmembrane region" description="Helical" evidence="2">
    <location>
        <begin position="6"/>
        <end position="29"/>
    </location>
</feature>
<dbReference type="Pfam" id="PF03419">
    <property type="entry name" value="Peptidase_U4"/>
    <property type="match status" value="1"/>
</dbReference>
<dbReference type="AlphaFoldDB" id="A0A1W2E7Y1"/>
<dbReference type="GO" id="GO:0006508">
    <property type="term" value="P:proteolysis"/>
    <property type="evidence" value="ECO:0007669"/>
    <property type="project" value="InterPro"/>
</dbReference>
<protein>
    <submittedName>
        <fullName evidence="3">Stage II sporulation protein GA (Sporulation sigma-E factor processing peptidase)</fullName>
    </submittedName>
</protein>
<feature type="transmembrane region" description="Helical" evidence="2">
    <location>
        <begin position="123"/>
        <end position="143"/>
    </location>
</feature>
<dbReference type="RefSeq" id="WP_084577645.1">
    <property type="nucleotide sequence ID" value="NZ_CP155572.1"/>
</dbReference>
<dbReference type="PIRSF" id="PIRSF018571">
    <property type="entry name" value="SpoIIGA"/>
    <property type="match status" value="1"/>
</dbReference>
<keyword evidence="2" id="KW-1133">Transmembrane helix</keyword>
<dbReference type="InterPro" id="IPR005081">
    <property type="entry name" value="SpoIIGA"/>
</dbReference>
<organism evidence="3 4">
    <name type="scientific">Sporomusa malonica</name>
    <dbReference type="NCBI Taxonomy" id="112901"/>
    <lineage>
        <taxon>Bacteria</taxon>
        <taxon>Bacillati</taxon>
        <taxon>Bacillota</taxon>
        <taxon>Negativicutes</taxon>
        <taxon>Selenomonadales</taxon>
        <taxon>Sporomusaceae</taxon>
        <taxon>Sporomusa</taxon>
    </lineage>
</organism>
<dbReference type="GO" id="GO:0030436">
    <property type="term" value="P:asexual sporulation"/>
    <property type="evidence" value="ECO:0007669"/>
    <property type="project" value="InterPro"/>
</dbReference>
<gene>
    <name evidence="3" type="ORF">SAMN04488500_1222</name>
</gene>
<evidence type="ECO:0000313" key="4">
    <source>
        <dbReference type="Proteomes" id="UP000192738"/>
    </source>
</evidence>
<dbReference type="GO" id="GO:0004190">
    <property type="term" value="F:aspartic-type endopeptidase activity"/>
    <property type="evidence" value="ECO:0007669"/>
    <property type="project" value="InterPro"/>
</dbReference>
<accession>A0A1W2E7Y1</accession>
<evidence type="ECO:0000256" key="1">
    <source>
        <dbReference type="PIRSR" id="PIRSR018571-1"/>
    </source>
</evidence>
<keyword evidence="2" id="KW-0472">Membrane</keyword>